<evidence type="ECO:0000259" key="3">
    <source>
        <dbReference type="Pfam" id="PF13400"/>
    </source>
</evidence>
<dbReference type="Proteomes" id="UP000316291">
    <property type="component" value="Unassembled WGS sequence"/>
</dbReference>
<organism evidence="4 5">
    <name type="scientific">Bradyrhizobium huanghuaihaiense</name>
    <dbReference type="NCBI Taxonomy" id="990078"/>
    <lineage>
        <taxon>Bacteria</taxon>
        <taxon>Pseudomonadati</taxon>
        <taxon>Pseudomonadota</taxon>
        <taxon>Alphaproteobacteria</taxon>
        <taxon>Hyphomicrobiales</taxon>
        <taxon>Nitrobacteraceae</taxon>
        <taxon>Bradyrhizobium</taxon>
    </lineage>
</organism>
<protein>
    <submittedName>
        <fullName evidence="4">Flp pilus assembly protein TadG</fullName>
    </submittedName>
</protein>
<sequence length="500" mass="53180">MAALPKVPSASAPQRPGMSPRPNRFATSLKALATRSAISGHRRSRCGQSLRKFVDFTLAHHFLLWICRLTNANRGHLLSRFVSDRRGNIAVIFALALVPLLSFVGAAVDYSLAARARTKLIAALDTAVLVATAKSEITKSASAAQSDALNTFTGQMSAYGLATGSVTITVTDSVTTRTATGTAASSVTTYFMGILGYKTLDFSATSSAAASLPSYIDFYVLLDNSPSQGLGATTADMTALQNATSDSCAFACHDTYTSSSKKTKQTNSYYSIAKKLGIKMRIDLVRDATQSLTDTATASQLVSNQYRMAVYTMGSDCGSIGLTTISALTSSLSSVKTAVSAVDLMTIPYTNYNNDMCTDFDGILSSMNGAIPTPGDGSSSSPQKWLFFVADGVADYYYPSSCTQTVISSSGRCQEPLTTTICDTIKARGVKIAVLYTTYLAITNNSWYNTYIAPWRSSIATKMQACATSGYYYEVSSDSSITDALNALFQKAIASAHLTN</sequence>
<gene>
    <name evidence="4" type="ORF">IQ16_03733</name>
</gene>
<feature type="domain" description="Putative Flp pilus-assembly TadG-like N-terminal" evidence="3">
    <location>
        <begin position="87"/>
        <end position="131"/>
    </location>
</feature>
<dbReference type="EMBL" id="VLLA01000008">
    <property type="protein sequence ID" value="TWI70560.1"/>
    <property type="molecule type" value="Genomic_DNA"/>
</dbReference>
<evidence type="ECO:0000313" key="5">
    <source>
        <dbReference type="Proteomes" id="UP000316291"/>
    </source>
</evidence>
<evidence type="ECO:0000256" key="1">
    <source>
        <dbReference type="SAM" id="MobiDB-lite"/>
    </source>
</evidence>
<dbReference type="Pfam" id="PF13400">
    <property type="entry name" value="Tad"/>
    <property type="match status" value="1"/>
</dbReference>
<keyword evidence="2" id="KW-0812">Transmembrane</keyword>
<name>A0A562RQF2_9BRAD</name>
<feature type="transmembrane region" description="Helical" evidence="2">
    <location>
        <begin position="89"/>
        <end position="108"/>
    </location>
</feature>
<evidence type="ECO:0000256" key="2">
    <source>
        <dbReference type="SAM" id="Phobius"/>
    </source>
</evidence>
<keyword evidence="2" id="KW-0472">Membrane</keyword>
<keyword evidence="5" id="KW-1185">Reference proteome</keyword>
<proteinExistence type="predicted"/>
<feature type="region of interest" description="Disordered" evidence="1">
    <location>
        <begin position="1"/>
        <end position="22"/>
    </location>
</feature>
<evidence type="ECO:0000313" key="4">
    <source>
        <dbReference type="EMBL" id="TWI70560.1"/>
    </source>
</evidence>
<dbReference type="InterPro" id="IPR028087">
    <property type="entry name" value="Tad_N"/>
</dbReference>
<accession>A0A562RQF2</accession>
<comment type="caution">
    <text evidence="4">The sequence shown here is derived from an EMBL/GenBank/DDBJ whole genome shotgun (WGS) entry which is preliminary data.</text>
</comment>
<dbReference type="AlphaFoldDB" id="A0A562RQF2"/>
<reference evidence="4 5" key="1">
    <citation type="journal article" date="2015" name="Stand. Genomic Sci.">
        <title>Genomic Encyclopedia of Bacterial and Archaeal Type Strains, Phase III: the genomes of soil and plant-associated and newly described type strains.</title>
        <authorList>
            <person name="Whitman W.B."/>
            <person name="Woyke T."/>
            <person name="Klenk H.P."/>
            <person name="Zhou Y."/>
            <person name="Lilburn T.G."/>
            <person name="Beck B.J."/>
            <person name="De Vos P."/>
            <person name="Vandamme P."/>
            <person name="Eisen J.A."/>
            <person name="Garrity G."/>
            <person name="Hugenholtz P."/>
            <person name="Kyrpides N.C."/>
        </authorList>
    </citation>
    <scope>NUCLEOTIDE SEQUENCE [LARGE SCALE GENOMIC DNA]</scope>
    <source>
        <strain evidence="4 5">CGMCC 1.10948</strain>
    </source>
</reference>
<keyword evidence="2" id="KW-1133">Transmembrane helix</keyword>